<dbReference type="HOGENOM" id="CLU_831030_0_0_9"/>
<reference evidence="1 2" key="1">
    <citation type="journal article" date="2013" name="PLoS ONE">
        <title>Genomic Analysis by Deep Sequencing of the Probiotic Lactobacillus brevis KB290 Harboring Nine Plasmids Reveals Genomic Stability.</title>
        <authorList>
            <person name="Fukao M."/>
            <person name="Oshima K."/>
            <person name="Morita H."/>
            <person name="Toh H."/>
            <person name="Suda W."/>
            <person name="Kim S.W."/>
            <person name="Suzuki S."/>
            <person name="Yakabe T."/>
            <person name="Hattori M."/>
            <person name="Yajima N."/>
        </authorList>
    </citation>
    <scope>NUCLEOTIDE SEQUENCE [LARGE SCALE GENOMIC DNA]</scope>
    <source>
        <strain evidence="1 2">KB290</strain>
        <plasmid evidence="1">pKB290-8</plasmid>
    </source>
</reference>
<gene>
    <name evidence="1" type="ORF">LVISKB_P8-0006</name>
</gene>
<protein>
    <submittedName>
        <fullName evidence="1">Uncharacterized protein</fullName>
    </submittedName>
</protein>
<geneLocation type="plasmid" evidence="1 2">
    <name>pKB290-8</name>
</geneLocation>
<evidence type="ECO:0000313" key="2">
    <source>
        <dbReference type="Proteomes" id="UP000012042"/>
    </source>
</evidence>
<dbReference type="AlphaFoldDB" id="M5B1Q2"/>
<dbReference type="PATRIC" id="fig|1001583.3.peg.2556"/>
<proteinExistence type="predicted"/>
<accession>M5B1Q2</accession>
<organism evidence="1 2">
    <name type="scientific">Levilactobacillus brevis KB290</name>
    <dbReference type="NCBI Taxonomy" id="1001583"/>
    <lineage>
        <taxon>Bacteria</taxon>
        <taxon>Bacillati</taxon>
        <taxon>Bacillota</taxon>
        <taxon>Bacilli</taxon>
        <taxon>Lactobacillales</taxon>
        <taxon>Lactobacillaceae</taxon>
        <taxon>Levilactobacillus</taxon>
    </lineage>
</organism>
<name>M5B1Q2_LEVBR</name>
<evidence type="ECO:0000313" key="1">
    <source>
        <dbReference type="EMBL" id="BAN08211.1"/>
    </source>
</evidence>
<dbReference type="EMBL" id="AP012175">
    <property type="protein sequence ID" value="BAN08211.1"/>
    <property type="molecule type" value="Genomic_DNA"/>
</dbReference>
<dbReference type="KEGG" id="lbk:LVISKB_P8-0006"/>
<keyword evidence="1" id="KW-0614">Plasmid</keyword>
<sequence>MRRCNRMNLHEKQDEVYKHENKKAIGFIKFNQKCDDLVKGHFFLKSIENFRDNGRDKIKDDSEGIIKLTNNEMIKYGEILNGKSQTYISSFTVLFSDDFDDKGKIKETTVDKLLNKKGKKEDLEKRNAVIFNISLNDSFEAMGRNTPEFVNYEIKKPKMGMDRIQRFKTNNFLCWRKKINSTDPDLDEDYVNAIKSLTTKNLQGMNTKEIFKNQNWLEKIENQISIGLKGTYVYYDDKPLNMKKDVILSEINETKDIEVYEKYLAECFARKANKYGDQHEYRLIFSEFKETATKENFVFPKGIELEYLLKSKEWYAKEVKNNEVENLCLEDFKK</sequence>
<dbReference type="Proteomes" id="UP000012042">
    <property type="component" value="Plasmid pKB290-8"/>
</dbReference>